<dbReference type="InterPro" id="IPR036390">
    <property type="entry name" value="WH_DNA-bd_sf"/>
</dbReference>
<feature type="compositionally biased region" description="Basic and acidic residues" evidence="7">
    <location>
        <begin position="616"/>
        <end position="630"/>
    </location>
</feature>
<comment type="caution">
    <text evidence="9">The sequence shown here is derived from an EMBL/GenBank/DDBJ whole genome shotgun (WGS) entry which is preliminary data.</text>
</comment>
<dbReference type="SUPFAM" id="SSF46785">
    <property type="entry name" value="Winged helix' DNA-binding domain"/>
    <property type="match status" value="1"/>
</dbReference>
<feature type="region of interest" description="Disordered" evidence="7">
    <location>
        <begin position="76"/>
        <end position="103"/>
    </location>
</feature>
<keyword evidence="10" id="KW-1185">Reference proteome</keyword>
<protein>
    <recommendedName>
        <fullName evidence="1">Anaphase-promoting complex subunit 2</fullName>
    </recommendedName>
</protein>
<dbReference type="InterPro" id="IPR044554">
    <property type="entry name" value="ANAPC2"/>
</dbReference>
<dbReference type="AlphaFoldDB" id="A0AAJ0FDJ3"/>
<evidence type="ECO:0000256" key="1">
    <source>
        <dbReference type="ARBA" id="ARBA00016068"/>
    </source>
</evidence>
<feature type="compositionally biased region" description="Polar residues" evidence="7">
    <location>
        <begin position="76"/>
        <end position="87"/>
    </location>
</feature>
<dbReference type="GeneID" id="85305714"/>
<dbReference type="GO" id="GO:0006511">
    <property type="term" value="P:ubiquitin-dependent protein catabolic process"/>
    <property type="evidence" value="ECO:0007669"/>
    <property type="project" value="InterPro"/>
</dbReference>
<dbReference type="InterPro" id="IPR036388">
    <property type="entry name" value="WH-like_DNA-bd_sf"/>
</dbReference>
<gene>
    <name evidence="9" type="ORF">QBC33DRAFT_191942</name>
</gene>
<dbReference type="InterPro" id="IPR057975">
    <property type="entry name" value="TPR_ANAPC2"/>
</dbReference>
<dbReference type="PANTHER" id="PTHR45957">
    <property type="entry name" value="ANAPHASE-PROMOTING COMPLEX SUBUNIT 2"/>
    <property type="match status" value="1"/>
</dbReference>
<dbReference type="InterPro" id="IPR059120">
    <property type="entry name" value="Cullin-like_AB"/>
</dbReference>
<comment type="similarity">
    <text evidence="6">Belongs to the cullin family.</text>
</comment>
<dbReference type="Pfam" id="PF25773">
    <property type="entry name" value="TPR_ANAPC2"/>
    <property type="match status" value="1"/>
</dbReference>
<dbReference type="Gene3D" id="1.20.1310.10">
    <property type="entry name" value="Cullin Repeats"/>
    <property type="match status" value="1"/>
</dbReference>
<dbReference type="Gene3D" id="3.30.230.130">
    <property type="entry name" value="Cullin, Chain C, Domain 2"/>
    <property type="match status" value="1"/>
</dbReference>
<dbReference type="GO" id="GO:0070979">
    <property type="term" value="P:protein K11-linked ubiquitination"/>
    <property type="evidence" value="ECO:0007669"/>
    <property type="project" value="TreeGrafter"/>
</dbReference>
<evidence type="ECO:0000313" key="9">
    <source>
        <dbReference type="EMBL" id="KAK1764651.1"/>
    </source>
</evidence>
<dbReference type="GO" id="GO:0005680">
    <property type="term" value="C:anaphase-promoting complex"/>
    <property type="evidence" value="ECO:0007669"/>
    <property type="project" value="TreeGrafter"/>
</dbReference>
<dbReference type="GO" id="GO:0051301">
    <property type="term" value="P:cell division"/>
    <property type="evidence" value="ECO:0007669"/>
    <property type="project" value="UniProtKB-KW"/>
</dbReference>
<evidence type="ECO:0000256" key="5">
    <source>
        <dbReference type="ARBA" id="ARBA00023306"/>
    </source>
</evidence>
<dbReference type="Gene3D" id="1.10.10.10">
    <property type="entry name" value="Winged helix-like DNA-binding domain superfamily/Winged helix DNA-binding domain"/>
    <property type="match status" value="1"/>
</dbReference>
<evidence type="ECO:0000313" key="10">
    <source>
        <dbReference type="Proteomes" id="UP001244011"/>
    </source>
</evidence>
<feature type="region of interest" description="Disordered" evidence="7">
    <location>
        <begin position="616"/>
        <end position="660"/>
    </location>
</feature>
<sequence>MAVAVTSKWRSRRQRVYQSVFQTDISQPTPYSTPSLRFPEQGQPFGGHLPISQLDRHLFHAHGGSAVPSAAIQGSSFEAQPTQSQLGNELAPPDVNASSSSHVHTIPDFLSPSQPSGVPLFPVQNAAEDQIRYDRAWHVVTSRIALPSSATAEDSFGTLAPESQYQSQSSSANSEAEFYDALRLVVNAHTALPWAAHTEDIIMWHTQQVRRHFSQHVMPLLSACTEGQTDAEDSGAEGDGRRGNYYEKHMVVVMSSVRTLEAALRLYSYGLQLIVRGLQRLGATGGDNTSADPRLMATRFRRDIHALVSNSASPRLMRSLRFVLIRLIGGILGVPSGEVQNPVHNPTLARPAPPSENDLKSLAARKRLFELMEPLYNVGLTGEKFQILFAEVMDGMMSDFVQGAYAGVWTTSRHQSGFPRSKMGTPITGLLATNASSASPCITSLCDWVENHYARLAIEVLSRLTTESQSSNQPPVTLADVKTYQSLALGRLAALRISELFDIVLAWPSSRGALDDLRAAITTPARRLQLTDSFAEALERRLLHPGRSTLEILQTYMALIRTFHTLDQSKVLLARVVPSLELYLCSREDAVRIVVTGLLASPEEIRAARIEKALKEPEASSRGAGFKDAEAGPFMTPALPGRGPSSKQGTPSREAADDEAGIQELPEGSAAAPNLHPGDKLVELALLLNDPAQSRRAMGPDDDADLDWSDMSWVPDPVDAGANYKRARSEDVIGTLISSLGSRDAFIREFQVIVAERLLTDRARFDQEIRVLNLLKKRFGESALQDCDVMVRDILDSRRLNATIRKGRGDVGKQPVAGTPANLRLRGKEESEAAAAAPYHARILSRLFWPNLDREHFLLPAPVAEQQKEYEQGYEHLKSSRKLTWLNQLGQATVELELQDRTVTTECKTYEATVIYAFQDDPQDSSRQPTDAPRPPARRSVQDLVDQLQMDDDLVLSALDFWASKGVLRRSQGDIYSVVETLSGPTTDGSRAPTGERASPTAVGADNADNDGDDDYQQQREARGSPPKGRAAAAVGVGMGEKERARRQMYWQYVRGMLTNAKATMALAQVGMMMRMLVADGFPWGDEELQGFLGEKVAEGELEVVGGKYRLVKK</sequence>
<dbReference type="Pfam" id="PF26557">
    <property type="entry name" value="Cullin_AB"/>
    <property type="match status" value="1"/>
</dbReference>
<keyword evidence="2" id="KW-0132">Cell division</keyword>
<evidence type="ECO:0000259" key="8">
    <source>
        <dbReference type="PROSITE" id="PS50069"/>
    </source>
</evidence>
<dbReference type="RefSeq" id="XP_060280864.1">
    <property type="nucleotide sequence ID" value="XM_060422527.1"/>
</dbReference>
<dbReference type="PANTHER" id="PTHR45957:SF1">
    <property type="entry name" value="ANAPHASE-PROMOTING COMPLEX SUBUNIT 2"/>
    <property type="match status" value="1"/>
</dbReference>
<evidence type="ECO:0000256" key="7">
    <source>
        <dbReference type="SAM" id="MobiDB-lite"/>
    </source>
</evidence>
<dbReference type="Proteomes" id="UP001244011">
    <property type="component" value="Unassembled WGS sequence"/>
</dbReference>
<dbReference type="InterPro" id="IPR014786">
    <property type="entry name" value="ANAPC2_C"/>
</dbReference>
<proteinExistence type="inferred from homology"/>
<evidence type="ECO:0000256" key="2">
    <source>
        <dbReference type="ARBA" id="ARBA00022618"/>
    </source>
</evidence>
<evidence type="ECO:0000256" key="6">
    <source>
        <dbReference type="PROSITE-ProRule" id="PRU00330"/>
    </source>
</evidence>
<feature type="region of interest" description="Disordered" evidence="7">
    <location>
        <begin position="981"/>
        <end position="1038"/>
    </location>
</feature>
<keyword evidence="3" id="KW-0498">Mitosis</keyword>
<organism evidence="9 10">
    <name type="scientific">Phialemonium atrogriseum</name>
    <dbReference type="NCBI Taxonomy" id="1093897"/>
    <lineage>
        <taxon>Eukaryota</taxon>
        <taxon>Fungi</taxon>
        <taxon>Dikarya</taxon>
        <taxon>Ascomycota</taxon>
        <taxon>Pezizomycotina</taxon>
        <taxon>Sordariomycetes</taxon>
        <taxon>Sordariomycetidae</taxon>
        <taxon>Cephalothecales</taxon>
        <taxon>Cephalothecaceae</taxon>
        <taxon>Phialemonium</taxon>
    </lineage>
</organism>
<dbReference type="PROSITE" id="PS50069">
    <property type="entry name" value="CULLIN_2"/>
    <property type="match status" value="1"/>
</dbReference>
<accession>A0AAJ0FDJ3</accession>
<dbReference type="GO" id="GO:0007091">
    <property type="term" value="P:metaphase/anaphase transition of mitotic cell cycle"/>
    <property type="evidence" value="ECO:0007669"/>
    <property type="project" value="TreeGrafter"/>
</dbReference>
<dbReference type="GO" id="GO:0031625">
    <property type="term" value="F:ubiquitin protein ligase binding"/>
    <property type="evidence" value="ECO:0007669"/>
    <property type="project" value="InterPro"/>
</dbReference>
<dbReference type="Pfam" id="PF08672">
    <property type="entry name" value="ANAPC2"/>
    <property type="match status" value="1"/>
</dbReference>
<dbReference type="SUPFAM" id="SSF75632">
    <property type="entry name" value="Cullin homology domain"/>
    <property type="match status" value="1"/>
</dbReference>
<feature type="domain" description="Cullin family profile" evidence="8">
    <location>
        <begin position="735"/>
        <end position="963"/>
    </location>
</feature>
<keyword evidence="5" id="KW-0131">Cell cycle</keyword>
<keyword evidence="4" id="KW-0833">Ubl conjugation pathway</keyword>
<evidence type="ECO:0000256" key="3">
    <source>
        <dbReference type="ARBA" id="ARBA00022776"/>
    </source>
</evidence>
<dbReference type="InterPro" id="IPR016158">
    <property type="entry name" value="Cullin_homology"/>
</dbReference>
<dbReference type="InterPro" id="IPR036317">
    <property type="entry name" value="Cullin_homology_sf"/>
</dbReference>
<feature type="region of interest" description="Disordered" evidence="7">
    <location>
        <begin position="28"/>
        <end position="47"/>
    </location>
</feature>
<dbReference type="SMART" id="SM01013">
    <property type="entry name" value="APC2"/>
    <property type="match status" value="1"/>
</dbReference>
<name>A0AAJ0FDJ3_9PEZI</name>
<reference evidence="9" key="1">
    <citation type="submission" date="2023-06" db="EMBL/GenBank/DDBJ databases">
        <title>Genome-scale phylogeny and comparative genomics of the fungal order Sordariales.</title>
        <authorList>
            <consortium name="Lawrence Berkeley National Laboratory"/>
            <person name="Hensen N."/>
            <person name="Bonometti L."/>
            <person name="Westerberg I."/>
            <person name="Brannstrom I.O."/>
            <person name="Guillou S."/>
            <person name="Cros-Aarteil S."/>
            <person name="Calhoun S."/>
            <person name="Haridas S."/>
            <person name="Kuo A."/>
            <person name="Mondo S."/>
            <person name="Pangilinan J."/>
            <person name="Riley R."/>
            <person name="Labutti K."/>
            <person name="Andreopoulos B."/>
            <person name="Lipzen A."/>
            <person name="Chen C."/>
            <person name="Yanf M."/>
            <person name="Daum C."/>
            <person name="Ng V."/>
            <person name="Clum A."/>
            <person name="Steindorff A."/>
            <person name="Ohm R."/>
            <person name="Martin F."/>
            <person name="Silar P."/>
            <person name="Natvig D."/>
            <person name="Lalanne C."/>
            <person name="Gautier V."/>
            <person name="Ament-Velasquez S.L."/>
            <person name="Kruys A."/>
            <person name="Hutchinson M.I."/>
            <person name="Powell A.J."/>
            <person name="Barry K."/>
            <person name="Miller A.N."/>
            <person name="Grigoriev I.V."/>
            <person name="Debuchy R."/>
            <person name="Gladieux P."/>
            <person name="Thoren M.H."/>
            <person name="Johannesson H."/>
        </authorList>
    </citation>
    <scope>NUCLEOTIDE SEQUENCE</scope>
    <source>
        <strain evidence="9">8032-3</strain>
    </source>
</reference>
<dbReference type="EMBL" id="MU839019">
    <property type="protein sequence ID" value="KAK1764651.1"/>
    <property type="molecule type" value="Genomic_DNA"/>
</dbReference>
<dbReference type="SMART" id="SM00182">
    <property type="entry name" value="CULLIN"/>
    <property type="match status" value="1"/>
</dbReference>
<feature type="region of interest" description="Disordered" evidence="7">
    <location>
        <begin position="918"/>
        <end position="940"/>
    </location>
</feature>
<evidence type="ECO:0000256" key="4">
    <source>
        <dbReference type="ARBA" id="ARBA00022786"/>
    </source>
</evidence>